<dbReference type="EMBL" id="FLQU01000380">
    <property type="protein sequence ID" value="SBS84895.1"/>
    <property type="molecule type" value="Genomic_DNA"/>
</dbReference>
<feature type="region of interest" description="Disordered" evidence="1">
    <location>
        <begin position="36"/>
        <end position="71"/>
    </location>
</feature>
<protein>
    <submittedName>
        <fullName evidence="2">Uncharacterized protein</fullName>
    </submittedName>
</protein>
<sequence>MEKVSNFSDLNENALTAELYHHIKAKILCNEKGSESINVKGYSSGRSNGSEYDDDAREDSDSGGADGTDVK</sequence>
<reference evidence="3" key="1">
    <citation type="submission" date="2016-05" db="EMBL/GenBank/DDBJ databases">
        <authorList>
            <person name="Naeem Raeece"/>
        </authorList>
    </citation>
    <scope>NUCLEOTIDE SEQUENCE [LARGE SCALE GENOMIC DNA]</scope>
</reference>
<name>A0A1A8VZS8_PLAOA</name>
<organism evidence="2 3">
    <name type="scientific">Plasmodium ovale curtisi</name>
    <dbReference type="NCBI Taxonomy" id="864141"/>
    <lineage>
        <taxon>Eukaryota</taxon>
        <taxon>Sar</taxon>
        <taxon>Alveolata</taxon>
        <taxon>Apicomplexa</taxon>
        <taxon>Aconoidasida</taxon>
        <taxon>Haemosporida</taxon>
        <taxon>Plasmodiidae</taxon>
        <taxon>Plasmodium</taxon>
        <taxon>Plasmodium (Plasmodium)</taxon>
    </lineage>
</organism>
<evidence type="ECO:0000256" key="1">
    <source>
        <dbReference type="SAM" id="MobiDB-lite"/>
    </source>
</evidence>
<evidence type="ECO:0000313" key="3">
    <source>
        <dbReference type="Proteomes" id="UP000078560"/>
    </source>
</evidence>
<dbReference type="Proteomes" id="UP000078560">
    <property type="component" value="Unassembled WGS sequence"/>
</dbReference>
<proteinExistence type="predicted"/>
<accession>A0A1A8VZS8</accession>
<evidence type="ECO:0000313" key="2">
    <source>
        <dbReference type="EMBL" id="SBS84895.1"/>
    </source>
</evidence>
<gene>
    <name evidence="2" type="ORF">POVCU2_0028550</name>
</gene>
<dbReference type="AlphaFoldDB" id="A0A1A8VZS8"/>